<dbReference type="PROSITE" id="PS51755">
    <property type="entry name" value="OMPR_PHOB"/>
    <property type="match status" value="1"/>
</dbReference>
<dbReference type="PANTHER" id="PTHR48111:SF40">
    <property type="entry name" value="PHOSPHATE REGULON TRANSCRIPTIONAL REGULATORY PROTEIN PHOB"/>
    <property type="match status" value="1"/>
</dbReference>
<dbReference type="InterPro" id="IPR039420">
    <property type="entry name" value="WalR-like"/>
</dbReference>
<evidence type="ECO:0000256" key="2">
    <source>
        <dbReference type="ARBA" id="ARBA00023012"/>
    </source>
</evidence>
<dbReference type="SMART" id="SM00448">
    <property type="entry name" value="REC"/>
    <property type="match status" value="1"/>
</dbReference>
<dbReference type="SUPFAM" id="SSF52172">
    <property type="entry name" value="CheY-like"/>
    <property type="match status" value="1"/>
</dbReference>
<dbReference type="SMART" id="SM00862">
    <property type="entry name" value="Trans_reg_C"/>
    <property type="match status" value="1"/>
</dbReference>
<organism evidence="8 9">
    <name type="scientific">Plebeiibacterium sediminum</name>
    <dbReference type="NCBI Taxonomy" id="2992112"/>
    <lineage>
        <taxon>Bacteria</taxon>
        <taxon>Pseudomonadati</taxon>
        <taxon>Bacteroidota</taxon>
        <taxon>Bacteroidia</taxon>
        <taxon>Marinilabiliales</taxon>
        <taxon>Marinilabiliaceae</taxon>
        <taxon>Plebeiibacterium</taxon>
    </lineage>
</organism>
<dbReference type="Gene3D" id="3.40.50.2300">
    <property type="match status" value="1"/>
</dbReference>
<dbReference type="InterPro" id="IPR001867">
    <property type="entry name" value="OmpR/PhoB-type_DNA-bd"/>
</dbReference>
<dbReference type="SUPFAM" id="SSF46894">
    <property type="entry name" value="C-terminal effector domain of the bipartite response regulators"/>
    <property type="match status" value="1"/>
</dbReference>
<evidence type="ECO:0000256" key="4">
    <source>
        <dbReference type="PROSITE-ProRule" id="PRU00169"/>
    </source>
</evidence>
<dbReference type="PANTHER" id="PTHR48111">
    <property type="entry name" value="REGULATOR OF RPOS"/>
    <property type="match status" value="1"/>
</dbReference>
<evidence type="ECO:0000313" key="9">
    <source>
        <dbReference type="Proteomes" id="UP001209229"/>
    </source>
</evidence>
<protein>
    <submittedName>
        <fullName evidence="8">Response regulator transcription factor</fullName>
    </submittedName>
</protein>
<accession>A0AAE3M488</accession>
<dbReference type="Proteomes" id="UP001209229">
    <property type="component" value="Unassembled WGS sequence"/>
</dbReference>
<feature type="domain" description="Response regulatory" evidence="6">
    <location>
        <begin position="6"/>
        <end position="120"/>
    </location>
</feature>
<keyword evidence="9" id="KW-1185">Reference proteome</keyword>
<proteinExistence type="predicted"/>
<dbReference type="InterPro" id="IPR001789">
    <property type="entry name" value="Sig_transdc_resp-reg_receiver"/>
</dbReference>
<dbReference type="RefSeq" id="WP_301190102.1">
    <property type="nucleotide sequence ID" value="NZ_JAPDPJ010000015.1"/>
</dbReference>
<feature type="modified residue" description="4-aspartylphosphate" evidence="4">
    <location>
        <position position="55"/>
    </location>
</feature>
<dbReference type="CDD" id="cd17574">
    <property type="entry name" value="REC_OmpR"/>
    <property type="match status" value="1"/>
</dbReference>
<dbReference type="GO" id="GO:0000976">
    <property type="term" value="F:transcription cis-regulatory region binding"/>
    <property type="evidence" value="ECO:0007669"/>
    <property type="project" value="TreeGrafter"/>
</dbReference>
<dbReference type="GO" id="GO:0006355">
    <property type="term" value="P:regulation of DNA-templated transcription"/>
    <property type="evidence" value="ECO:0007669"/>
    <property type="project" value="InterPro"/>
</dbReference>
<dbReference type="FunFam" id="3.40.50.2300:FF:000073">
    <property type="entry name" value="DNA-binding response regulator RprY"/>
    <property type="match status" value="1"/>
</dbReference>
<evidence type="ECO:0000313" key="8">
    <source>
        <dbReference type="EMBL" id="MCW3786537.1"/>
    </source>
</evidence>
<feature type="domain" description="OmpR/PhoB-type" evidence="7">
    <location>
        <begin position="130"/>
        <end position="227"/>
    </location>
</feature>
<dbReference type="AlphaFoldDB" id="A0AAE3M488"/>
<evidence type="ECO:0000256" key="5">
    <source>
        <dbReference type="PROSITE-ProRule" id="PRU01091"/>
    </source>
</evidence>
<evidence type="ECO:0000256" key="3">
    <source>
        <dbReference type="ARBA" id="ARBA00023125"/>
    </source>
</evidence>
<dbReference type="GO" id="GO:0032993">
    <property type="term" value="C:protein-DNA complex"/>
    <property type="evidence" value="ECO:0007669"/>
    <property type="project" value="TreeGrafter"/>
</dbReference>
<dbReference type="InterPro" id="IPR011006">
    <property type="entry name" value="CheY-like_superfamily"/>
</dbReference>
<dbReference type="InterPro" id="IPR036388">
    <property type="entry name" value="WH-like_DNA-bd_sf"/>
</dbReference>
<dbReference type="InterPro" id="IPR016032">
    <property type="entry name" value="Sig_transdc_resp-reg_C-effctor"/>
</dbReference>
<evidence type="ECO:0000259" key="6">
    <source>
        <dbReference type="PROSITE" id="PS50110"/>
    </source>
</evidence>
<keyword evidence="2" id="KW-0902">Two-component regulatory system</keyword>
<dbReference type="CDD" id="cd00383">
    <property type="entry name" value="trans_reg_C"/>
    <property type="match status" value="1"/>
</dbReference>
<dbReference type="Pfam" id="PF00486">
    <property type="entry name" value="Trans_reg_C"/>
    <property type="match status" value="1"/>
</dbReference>
<dbReference type="Pfam" id="PF00072">
    <property type="entry name" value="Response_reg"/>
    <property type="match status" value="1"/>
</dbReference>
<evidence type="ECO:0000259" key="7">
    <source>
        <dbReference type="PROSITE" id="PS51755"/>
    </source>
</evidence>
<dbReference type="EMBL" id="JAPDPJ010000015">
    <property type="protein sequence ID" value="MCW3786537.1"/>
    <property type="molecule type" value="Genomic_DNA"/>
</dbReference>
<feature type="DNA-binding region" description="OmpR/PhoB-type" evidence="5">
    <location>
        <begin position="130"/>
        <end position="227"/>
    </location>
</feature>
<dbReference type="GO" id="GO:0005829">
    <property type="term" value="C:cytosol"/>
    <property type="evidence" value="ECO:0007669"/>
    <property type="project" value="TreeGrafter"/>
</dbReference>
<dbReference type="PROSITE" id="PS50110">
    <property type="entry name" value="RESPONSE_REGULATORY"/>
    <property type="match status" value="1"/>
</dbReference>
<keyword evidence="1 4" id="KW-0597">Phosphoprotein</keyword>
<reference evidence="8" key="1">
    <citation type="submission" date="2022-10" db="EMBL/GenBank/DDBJ databases">
        <authorList>
            <person name="Yu W.X."/>
        </authorList>
    </citation>
    <scope>NUCLEOTIDE SEQUENCE</scope>
    <source>
        <strain evidence="8">AAT</strain>
    </source>
</reference>
<evidence type="ECO:0000256" key="1">
    <source>
        <dbReference type="ARBA" id="ARBA00022553"/>
    </source>
</evidence>
<sequence>MEKEYKLLLAEDDENLGMLLREYLEAKGYETDLFPDGEEAYKAFTSGSYDLCVLDVMMPKKDGFTLAKDIRLINTEIPIIFLTAKSMKEDVFQGFKIGADDYITKPFSMEELLFRLEAIIRRTKGSSAIQDVYQLGKYKFDTQKQQLIDGEEIVKLTTKESELLKLLCNNANKVLERNFALKTIWVDDNYFNARSMDVYITKLRKHLKDETSVEIINVHGKGYKLVM</sequence>
<dbReference type="GO" id="GO:0000156">
    <property type="term" value="F:phosphorelay response regulator activity"/>
    <property type="evidence" value="ECO:0007669"/>
    <property type="project" value="TreeGrafter"/>
</dbReference>
<comment type="caution">
    <text evidence="8">The sequence shown here is derived from an EMBL/GenBank/DDBJ whole genome shotgun (WGS) entry which is preliminary data.</text>
</comment>
<keyword evidence="3 5" id="KW-0238">DNA-binding</keyword>
<dbReference type="Gene3D" id="1.10.10.10">
    <property type="entry name" value="Winged helix-like DNA-binding domain superfamily/Winged helix DNA-binding domain"/>
    <property type="match status" value="1"/>
</dbReference>
<gene>
    <name evidence="8" type="ORF">OM075_08670</name>
</gene>
<name>A0AAE3M488_9BACT</name>